<evidence type="ECO:0000256" key="6">
    <source>
        <dbReference type="PROSITE-ProRule" id="PRU00221"/>
    </source>
</evidence>
<evidence type="ECO:0000313" key="10">
    <source>
        <dbReference type="Proteomes" id="UP000800041"/>
    </source>
</evidence>
<dbReference type="InterPro" id="IPR015943">
    <property type="entry name" value="WD40/YVTN_repeat-like_dom_sf"/>
</dbReference>
<comment type="pathway">
    <text evidence="1">Protein modification; protein ubiquitination.</text>
</comment>
<feature type="repeat" description="WD" evidence="6">
    <location>
        <begin position="502"/>
        <end position="543"/>
    </location>
</feature>
<evidence type="ECO:0000259" key="8">
    <source>
        <dbReference type="PROSITE" id="PS50181"/>
    </source>
</evidence>
<keyword evidence="4" id="KW-0677">Repeat</keyword>
<comment type="similarity">
    <text evidence="2">Belongs to the WD repeat MET30/SCONB/SCON-2 family.</text>
</comment>
<feature type="compositionally biased region" description="Basic and acidic residues" evidence="7">
    <location>
        <begin position="569"/>
        <end position="580"/>
    </location>
</feature>
<dbReference type="PROSITE" id="PS50294">
    <property type="entry name" value="WD_REPEATS_REGION"/>
    <property type="match status" value="4"/>
</dbReference>
<feature type="repeat" description="WD" evidence="6">
    <location>
        <begin position="383"/>
        <end position="422"/>
    </location>
</feature>
<keyword evidence="5" id="KW-0833">Ubl conjugation pathway</keyword>
<dbReference type="PROSITE" id="PS50181">
    <property type="entry name" value="FBOX"/>
    <property type="match status" value="1"/>
</dbReference>
<dbReference type="InterPro" id="IPR001810">
    <property type="entry name" value="F-box_dom"/>
</dbReference>
<dbReference type="SUPFAM" id="SSF50978">
    <property type="entry name" value="WD40 repeat-like"/>
    <property type="match status" value="1"/>
</dbReference>
<dbReference type="Gene3D" id="2.130.10.10">
    <property type="entry name" value="YVTN repeat-like/Quinoprotein amine dehydrogenase"/>
    <property type="match status" value="3"/>
</dbReference>
<dbReference type="AlphaFoldDB" id="A0A6G1H715"/>
<dbReference type="InterPro" id="IPR036322">
    <property type="entry name" value="WD40_repeat_dom_sf"/>
</dbReference>
<evidence type="ECO:0000256" key="5">
    <source>
        <dbReference type="ARBA" id="ARBA00022786"/>
    </source>
</evidence>
<feature type="repeat" description="WD" evidence="6">
    <location>
        <begin position="463"/>
        <end position="502"/>
    </location>
</feature>
<dbReference type="PROSITE" id="PS00678">
    <property type="entry name" value="WD_REPEATS_1"/>
    <property type="match status" value="5"/>
</dbReference>
<dbReference type="SMART" id="SM00256">
    <property type="entry name" value="FBOX"/>
    <property type="match status" value="1"/>
</dbReference>
<feature type="repeat" description="WD" evidence="6">
    <location>
        <begin position="423"/>
        <end position="462"/>
    </location>
</feature>
<dbReference type="InterPro" id="IPR051075">
    <property type="entry name" value="SCF_subunit_WD-repeat"/>
</dbReference>
<feature type="region of interest" description="Disordered" evidence="7">
    <location>
        <begin position="278"/>
        <end position="352"/>
    </location>
</feature>
<dbReference type="CDD" id="cd00200">
    <property type="entry name" value="WD40"/>
    <property type="match status" value="1"/>
</dbReference>
<dbReference type="InterPro" id="IPR020472">
    <property type="entry name" value="WD40_PAC1"/>
</dbReference>
<dbReference type="Gene3D" id="1.20.1280.50">
    <property type="match status" value="1"/>
</dbReference>
<evidence type="ECO:0000256" key="2">
    <source>
        <dbReference type="ARBA" id="ARBA00007968"/>
    </source>
</evidence>
<dbReference type="InterPro" id="IPR036047">
    <property type="entry name" value="F-box-like_dom_sf"/>
</dbReference>
<feature type="region of interest" description="Disordered" evidence="7">
    <location>
        <begin position="1"/>
        <end position="61"/>
    </location>
</feature>
<feature type="repeat" description="WD" evidence="6">
    <location>
        <begin position="648"/>
        <end position="687"/>
    </location>
</feature>
<sequence>MASGSLYHNGADHVSSQEDASRRRLSFRQQITPSNGKARDDGGHAIQHKTHEPTHRHLPGRNEHELHEHLDDKDASIALSLTSKMAEQTVTPFLAKHIPQQYNPMGVEASPDVKKSNNTKYCYRHRPDMKCRRQANEPSMEQLQNELGSLPTSDQESISHVWSVFSASPAKHRNLILQGILAQCCFPQLSYIASSMRELIKIDFLTALPTELGFQILCYLDTKSLCNAAQVSHRWREMADDDVVWHRMCEQHIHRKCVKCGWGLPMLEAKRLRTEKRQMQLRAAGKEEQSARPSAAPVRPEQLPSPESSAGPSCGDKRRMSSETIPNEEDTSKRPCTKSLKESTPDLTVQNRPKLKQPWKSVYKDRYKVGVNWKYGRCTTKIFKGHTNGVTALQFDDNILATGSYDRTVKIWDVETGDEIRTLAGHTGAIRCLEFCGRTLVSGGLDKTVRLWDLETGELKRTFRHHTDSVITVCLGNQMLVSGSADNTIRVYDFAKPDSFTLRGHEDWVNCVKLDQASRTLFSASDDCTIKLWDLDTRQCIRTFTGHAGQVQSLCIMPQEFEIDEKDIDPDTDRSNHDDAGDAPAAPEPILHYYGEDRTCTPPPPQQITPLFPGTEERAAPPRYIVTGSLDNTCRLWDIQTGRCLRTFFGHLEGVWGVAADTIRLVSGSQDRMVKVWDLRTGKCERTMTDQVAPVTCVGLSDSALFAGSEDCEVRMYNHNGPDIVDISPTPAALAAVSSVD</sequence>
<dbReference type="Pfam" id="PF12937">
    <property type="entry name" value="F-box-like"/>
    <property type="match status" value="1"/>
</dbReference>
<feature type="domain" description="F-box" evidence="8">
    <location>
        <begin position="202"/>
        <end position="248"/>
    </location>
</feature>
<feature type="region of interest" description="Disordered" evidence="7">
    <location>
        <begin position="567"/>
        <end position="588"/>
    </location>
</feature>
<keyword evidence="3 6" id="KW-0853">WD repeat</keyword>
<evidence type="ECO:0000313" key="9">
    <source>
        <dbReference type="EMBL" id="KAF1988852.1"/>
    </source>
</evidence>
<name>A0A6G1H715_9PEZI</name>
<accession>A0A6G1H715</accession>
<feature type="compositionally biased region" description="Basic and acidic residues" evidence="7">
    <location>
        <begin position="37"/>
        <end position="61"/>
    </location>
</feature>
<protein>
    <submittedName>
        <fullName evidence="9">WD40 repeat-like protein</fullName>
    </submittedName>
</protein>
<dbReference type="SMART" id="SM00320">
    <property type="entry name" value="WD40"/>
    <property type="match status" value="7"/>
</dbReference>
<dbReference type="PROSITE" id="PS50082">
    <property type="entry name" value="WD_REPEATS_2"/>
    <property type="match status" value="6"/>
</dbReference>
<evidence type="ECO:0000256" key="1">
    <source>
        <dbReference type="ARBA" id="ARBA00004906"/>
    </source>
</evidence>
<dbReference type="InterPro" id="IPR001680">
    <property type="entry name" value="WD40_rpt"/>
</dbReference>
<evidence type="ECO:0000256" key="7">
    <source>
        <dbReference type="SAM" id="MobiDB-lite"/>
    </source>
</evidence>
<dbReference type="PRINTS" id="PR00320">
    <property type="entry name" value="GPROTEINBRPT"/>
</dbReference>
<dbReference type="InterPro" id="IPR019775">
    <property type="entry name" value="WD40_repeat_CS"/>
</dbReference>
<evidence type="ECO:0000256" key="4">
    <source>
        <dbReference type="ARBA" id="ARBA00022737"/>
    </source>
</evidence>
<dbReference type="Proteomes" id="UP000800041">
    <property type="component" value="Unassembled WGS sequence"/>
</dbReference>
<reference evidence="9" key="1">
    <citation type="journal article" date="2020" name="Stud. Mycol.">
        <title>101 Dothideomycetes genomes: a test case for predicting lifestyles and emergence of pathogens.</title>
        <authorList>
            <person name="Haridas S."/>
            <person name="Albert R."/>
            <person name="Binder M."/>
            <person name="Bloem J."/>
            <person name="Labutti K."/>
            <person name="Salamov A."/>
            <person name="Andreopoulos B."/>
            <person name="Baker S."/>
            <person name="Barry K."/>
            <person name="Bills G."/>
            <person name="Bluhm B."/>
            <person name="Cannon C."/>
            <person name="Castanera R."/>
            <person name="Culley D."/>
            <person name="Daum C."/>
            <person name="Ezra D."/>
            <person name="Gonzalez J."/>
            <person name="Henrissat B."/>
            <person name="Kuo A."/>
            <person name="Liang C."/>
            <person name="Lipzen A."/>
            <person name="Lutzoni F."/>
            <person name="Magnuson J."/>
            <person name="Mondo S."/>
            <person name="Nolan M."/>
            <person name="Ohm R."/>
            <person name="Pangilinan J."/>
            <person name="Park H.-J."/>
            <person name="Ramirez L."/>
            <person name="Alfaro M."/>
            <person name="Sun H."/>
            <person name="Tritt A."/>
            <person name="Yoshinaga Y."/>
            <person name="Zwiers L.-H."/>
            <person name="Turgeon B."/>
            <person name="Goodwin S."/>
            <person name="Spatafora J."/>
            <person name="Crous P."/>
            <person name="Grigoriev I."/>
        </authorList>
    </citation>
    <scope>NUCLEOTIDE SEQUENCE</scope>
    <source>
        <strain evidence="9">CBS 113979</strain>
    </source>
</reference>
<evidence type="ECO:0000256" key="3">
    <source>
        <dbReference type="ARBA" id="ARBA00022574"/>
    </source>
</evidence>
<dbReference type="PANTHER" id="PTHR19872">
    <property type="entry name" value="UBIQUITIN LIGASE SPECIFICITY FACTOR/HREP PROTEIN"/>
    <property type="match status" value="1"/>
</dbReference>
<dbReference type="OrthoDB" id="5580488at2759"/>
<dbReference type="PANTHER" id="PTHR19872:SF9">
    <property type="entry name" value="UBIQUITIN-BINDING SDF UBIQUITIN LIGASE COMPLEX SUBUNIT"/>
    <property type="match status" value="1"/>
</dbReference>
<feature type="repeat" description="WD" evidence="6">
    <location>
        <begin position="623"/>
        <end position="647"/>
    </location>
</feature>
<gene>
    <name evidence="9" type="ORF">K402DRAFT_411355</name>
</gene>
<dbReference type="Pfam" id="PF00400">
    <property type="entry name" value="WD40"/>
    <property type="match status" value="6"/>
</dbReference>
<organism evidence="9 10">
    <name type="scientific">Aulographum hederae CBS 113979</name>
    <dbReference type="NCBI Taxonomy" id="1176131"/>
    <lineage>
        <taxon>Eukaryota</taxon>
        <taxon>Fungi</taxon>
        <taxon>Dikarya</taxon>
        <taxon>Ascomycota</taxon>
        <taxon>Pezizomycotina</taxon>
        <taxon>Dothideomycetes</taxon>
        <taxon>Pleosporomycetidae</taxon>
        <taxon>Aulographales</taxon>
        <taxon>Aulographaceae</taxon>
    </lineage>
</organism>
<dbReference type="CDD" id="cd22147">
    <property type="entry name" value="F-box_SpPof1-like"/>
    <property type="match status" value="1"/>
</dbReference>
<dbReference type="SUPFAM" id="SSF81383">
    <property type="entry name" value="F-box domain"/>
    <property type="match status" value="1"/>
</dbReference>
<dbReference type="EMBL" id="ML977147">
    <property type="protein sequence ID" value="KAF1988852.1"/>
    <property type="molecule type" value="Genomic_DNA"/>
</dbReference>
<dbReference type="FunFam" id="1.20.1280.50:FF:000016">
    <property type="entry name" value="E3 ubiquitin ligase complex SCF subunit sconB"/>
    <property type="match status" value="1"/>
</dbReference>
<proteinExistence type="inferred from homology"/>
<feature type="compositionally biased region" description="Basic and acidic residues" evidence="7">
    <location>
        <begin position="278"/>
        <end position="290"/>
    </location>
</feature>
<keyword evidence="10" id="KW-1185">Reference proteome</keyword>